<protein>
    <submittedName>
        <fullName evidence="1">Uncharacterized protein</fullName>
    </submittedName>
</protein>
<reference evidence="1 2" key="1">
    <citation type="submission" date="2024-06" db="EMBL/GenBank/DDBJ databases">
        <title>Genomic Encyclopedia of Type Strains, Phase IV (KMG-IV): sequencing the most valuable type-strain genomes for metagenomic binning, comparative biology and taxonomic classification.</title>
        <authorList>
            <person name="Goeker M."/>
        </authorList>
    </citation>
    <scope>NUCLEOTIDE SEQUENCE [LARGE SCALE GENOMIC DNA]</scope>
    <source>
        <strain evidence="1 2">DSM 19730</strain>
    </source>
</reference>
<dbReference type="RefSeq" id="WP_354152126.1">
    <property type="nucleotide sequence ID" value="NZ_JBEPMN010000010.1"/>
</dbReference>
<evidence type="ECO:0000313" key="1">
    <source>
        <dbReference type="EMBL" id="MET3662268.1"/>
    </source>
</evidence>
<sequence length="79" mass="8972">MFLRTLRGLHSTISPTFVALSETPVKPEMPQPDAAAEAGFAMLRSILHRRSWRSPFCTAQNLLEPDRFCAYPAIQERKL</sequence>
<dbReference type="EMBL" id="JBEPMN010000010">
    <property type="protein sequence ID" value="MET3662268.1"/>
    <property type="molecule type" value="Genomic_DNA"/>
</dbReference>
<organism evidence="1 2">
    <name type="scientific">Aquamicrobium ahrensii</name>
    <dbReference type="NCBI Taxonomy" id="469551"/>
    <lineage>
        <taxon>Bacteria</taxon>
        <taxon>Pseudomonadati</taxon>
        <taxon>Pseudomonadota</taxon>
        <taxon>Alphaproteobacteria</taxon>
        <taxon>Hyphomicrobiales</taxon>
        <taxon>Phyllobacteriaceae</taxon>
        <taxon>Aquamicrobium</taxon>
    </lineage>
</organism>
<gene>
    <name evidence="1" type="ORF">ABID44_002605</name>
</gene>
<keyword evidence="2" id="KW-1185">Reference proteome</keyword>
<evidence type="ECO:0000313" key="2">
    <source>
        <dbReference type="Proteomes" id="UP001549143"/>
    </source>
</evidence>
<name>A0ABV2KQH8_9HYPH</name>
<dbReference type="Proteomes" id="UP001549143">
    <property type="component" value="Unassembled WGS sequence"/>
</dbReference>
<accession>A0ABV2KQH8</accession>
<proteinExistence type="predicted"/>
<comment type="caution">
    <text evidence="1">The sequence shown here is derived from an EMBL/GenBank/DDBJ whole genome shotgun (WGS) entry which is preliminary data.</text>
</comment>